<evidence type="ECO:0000313" key="1">
    <source>
        <dbReference type="EMBL" id="PJZ91218.1"/>
    </source>
</evidence>
<name>A0A2N0B400_9LEPT</name>
<evidence type="ECO:0008006" key="2">
    <source>
        <dbReference type="Google" id="ProtNLM"/>
    </source>
</evidence>
<dbReference type="AlphaFoldDB" id="A0A2N0B400"/>
<reference evidence="1" key="1">
    <citation type="submission" date="2017-07" db="EMBL/GenBank/DDBJ databases">
        <title>Leptospira spp. isolated from tropical soils.</title>
        <authorList>
            <person name="Thibeaux R."/>
            <person name="Iraola G."/>
            <person name="Ferres I."/>
            <person name="Bierque E."/>
            <person name="Girault D."/>
            <person name="Soupe-Gilbert M.-E."/>
            <person name="Picardeau M."/>
            <person name="Goarant C."/>
        </authorList>
    </citation>
    <scope>NUCLEOTIDE SEQUENCE [LARGE SCALE GENOMIC DNA]</scope>
    <source>
        <strain evidence="1">ATI7-C-A5</strain>
    </source>
</reference>
<dbReference type="InterPro" id="IPR025409">
    <property type="entry name" value="DUF4303"/>
</dbReference>
<gene>
    <name evidence="1" type="ORF">CH379_19855</name>
</gene>
<accession>A0A2N0B400</accession>
<dbReference type="OrthoDB" id="344191at2"/>
<comment type="caution">
    <text evidence="1">The sequence shown here is derived from an EMBL/GenBank/DDBJ whole genome shotgun (WGS) entry which is preliminary data.</text>
</comment>
<protein>
    <recommendedName>
        <fullName evidence="2">DUF4303 domain-containing protein</fullName>
    </recommendedName>
</protein>
<proteinExistence type="predicted"/>
<dbReference type="Pfam" id="PF14136">
    <property type="entry name" value="DUF4303"/>
    <property type="match status" value="1"/>
</dbReference>
<dbReference type="EMBL" id="NPEF01000339">
    <property type="protein sequence ID" value="PJZ91218.1"/>
    <property type="molecule type" value="Genomic_DNA"/>
</dbReference>
<sequence>MGSMFDVKKLADFAQAEIERFSQEHQGDIFYAFAIDESRLCLNSVGHFEKALKELAVQSPRYYDSPEKIMTLRNNPYGWAYHGFSCFRALNRGFQAPFDETLYEEYSQMDEDARQDSAYTHAMDEVLKILQNRGVFDTLKTTKDFKVGRAELNSKTLLFS</sequence>
<organism evidence="1">
    <name type="scientific">Leptospira ellisii</name>
    <dbReference type="NCBI Taxonomy" id="2023197"/>
    <lineage>
        <taxon>Bacteria</taxon>
        <taxon>Pseudomonadati</taxon>
        <taxon>Spirochaetota</taxon>
        <taxon>Spirochaetia</taxon>
        <taxon>Leptospirales</taxon>
        <taxon>Leptospiraceae</taxon>
        <taxon>Leptospira</taxon>
    </lineage>
</organism>